<evidence type="ECO:0000313" key="2">
    <source>
        <dbReference type="Proteomes" id="UP001234297"/>
    </source>
</evidence>
<organism evidence="1 2">
    <name type="scientific">Persea americana</name>
    <name type="common">Avocado</name>
    <dbReference type="NCBI Taxonomy" id="3435"/>
    <lineage>
        <taxon>Eukaryota</taxon>
        <taxon>Viridiplantae</taxon>
        <taxon>Streptophyta</taxon>
        <taxon>Embryophyta</taxon>
        <taxon>Tracheophyta</taxon>
        <taxon>Spermatophyta</taxon>
        <taxon>Magnoliopsida</taxon>
        <taxon>Magnoliidae</taxon>
        <taxon>Laurales</taxon>
        <taxon>Lauraceae</taxon>
        <taxon>Persea</taxon>
    </lineage>
</organism>
<dbReference type="EMBL" id="CM056809">
    <property type="protein sequence ID" value="KAJ8650362.1"/>
    <property type="molecule type" value="Genomic_DNA"/>
</dbReference>
<protein>
    <submittedName>
        <fullName evidence="1">Uncharacterized protein</fullName>
    </submittedName>
</protein>
<dbReference type="Proteomes" id="UP001234297">
    <property type="component" value="Chromosome 1"/>
</dbReference>
<name>A0ACC2MX63_PERAE</name>
<evidence type="ECO:0000313" key="1">
    <source>
        <dbReference type="EMBL" id="KAJ8650362.1"/>
    </source>
</evidence>
<gene>
    <name evidence="1" type="ORF">MRB53_003385</name>
</gene>
<proteinExistence type="predicted"/>
<keyword evidence="2" id="KW-1185">Reference proteome</keyword>
<comment type="caution">
    <text evidence="1">The sequence shown here is derived from an EMBL/GenBank/DDBJ whole genome shotgun (WGS) entry which is preliminary data.</text>
</comment>
<reference evidence="1 2" key="1">
    <citation type="journal article" date="2022" name="Hortic Res">
        <title>A haplotype resolved chromosomal level avocado genome allows analysis of novel avocado genes.</title>
        <authorList>
            <person name="Nath O."/>
            <person name="Fletcher S.J."/>
            <person name="Hayward A."/>
            <person name="Shaw L.M."/>
            <person name="Masouleh A.K."/>
            <person name="Furtado A."/>
            <person name="Henry R.J."/>
            <person name="Mitter N."/>
        </authorList>
    </citation>
    <scope>NUCLEOTIDE SEQUENCE [LARGE SCALE GENOMIC DNA]</scope>
    <source>
        <strain evidence="2">cv. Hass</strain>
    </source>
</reference>
<sequence length="328" mass="37124">MTSSSDLFLFDGSFLCLSPEITSSDIDLGFFSDPFSSFPDFSVDMHQAISYSNNPNQIQVSEPSPSLYSSTPIPLISSSSPPSQRLHSLSLNSITSVPSGGIQDMDVLDMMGVKTEFNVDLESDHPSLFSDIEKARLMQRSLSSRSLDTKPNFLFQPHFSSLSESPKIENQLQNLARKFEGPIRRASSTGDLHRINSVQANYGFSSPLATHNSYVDEGPAFRVGRYSAEERKQRIHRYRSKRNQRNFNKTIKYACRKTLADSRPRVRGRFARNDDTEETNKATNSHREESEEDLWVDGFNGEEVEVMAMRGFANEMSSQFQQFQYLGF</sequence>
<accession>A0ACC2MX63</accession>